<evidence type="ECO:0000256" key="1">
    <source>
        <dbReference type="SAM" id="Phobius"/>
    </source>
</evidence>
<evidence type="ECO:0000313" key="3">
    <source>
        <dbReference type="Proteomes" id="UP000524404"/>
    </source>
</evidence>
<dbReference type="EMBL" id="JACHKT010000012">
    <property type="protein sequence ID" value="MBB6003410.1"/>
    <property type="molecule type" value="Genomic_DNA"/>
</dbReference>
<accession>A0A841ET10</accession>
<dbReference type="AlphaFoldDB" id="A0A841ET10"/>
<keyword evidence="1" id="KW-0812">Transmembrane</keyword>
<keyword evidence="1" id="KW-0472">Membrane</keyword>
<feature type="transmembrane region" description="Helical" evidence="1">
    <location>
        <begin position="57"/>
        <end position="76"/>
    </location>
</feature>
<name>A0A841ET10_9BACT</name>
<evidence type="ECO:0000313" key="2">
    <source>
        <dbReference type="EMBL" id="MBB6003410.1"/>
    </source>
</evidence>
<organism evidence="2 3">
    <name type="scientific">Arcicella rosea</name>
    <dbReference type="NCBI Taxonomy" id="502909"/>
    <lineage>
        <taxon>Bacteria</taxon>
        <taxon>Pseudomonadati</taxon>
        <taxon>Bacteroidota</taxon>
        <taxon>Cytophagia</taxon>
        <taxon>Cytophagales</taxon>
        <taxon>Flectobacillaceae</taxon>
        <taxon>Arcicella</taxon>
    </lineage>
</organism>
<gene>
    <name evidence="2" type="ORF">HNP25_002066</name>
</gene>
<keyword evidence="3" id="KW-1185">Reference proteome</keyword>
<comment type="caution">
    <text evidence="2">The sequence shown here is derived from an EMBL/GenBank/DDBJ whole genome shotgun (WGS) entry which is preliminary data.</text>
</comment>
<sequence>MKRNSFSIYKLDSLPLIKILTFEVGYWFVIYYGYALFSMLFFGEGDNSFMYTETNHFIHLGLIFIPITFFNLYQFLKFYRQKLFLKSNYYLWVQLLLTITFIWFVVVIEPIEL</sequence>
<proteinExistence type="predicted"/>
<feature type="transmembrane region" description="Helical" evidence="1">
    <location>
        <begin position="88"/>
        <end position="108"/>
    </location>
</feature>
<keyword evidence="1" id="KW-1133">Transmembrane helix</keyword>
<feature type="transmembrane region" description="Helical" evidence="1">
    <location>
        <begin position="20"/>
        <end position="42"/>
    </location>
</feature>
<dbReference type="Proteomes" id="UP000524404">
    <property type="component" value="Unassembled WGS sequence"/>
</dbReference>
<protein>
    <submittedName>
        <fullName evidence="2">Magnesium-transporting ATPase (P-type)</fullName>
    </submittedName>
</protein>
<reference evidence="2 3" key="1">
    <citation type="submission" date="2020-08" db="EMBL/GenBank/DDBJ databases">
        <title>Functional genomics of gut bacteria from endangered species of beetles.</title>
        <authorList>
            <person name="Carlos-Shanley C."/>
        </authorList>
    </citation>
    <scope>NUCLEOTIDE SEQUENCE [LARGE SCALE GENOMIC DNA]</scope>
    <source>
        <strain evidence="2 3">S00070</strain>
    </source>
</reference>